<organism evidence="2 3">
    <name type="scientific">Neglectibacter timonensis</name>
    <dbReference type="NCBI Taxonomy" id="1776382"/>
    <lineage>
        <taxon>Bacteria</taxon>
        <taxon>Bacillati</taxon>
        <taxon>Bacillota</taxon>
        <taxon>Clostridia</taxon>
        <taxon>Eubacteriales</taxon>
        <taxon>Oscillospiraceae</taxon>
        <taxon>Neglectibacter</taxon>
    </lineage>
</organism>
<evidence type="ECO:0000313" key="2">
    <source>
        <dbReference type="EMBL" id="MCQ4841121.1"/>
    </source>
</evidence>
<evidence type="ECO:0000256" key="1">
    <source>
        <dbReference type="SAM" id="SignalP"/>
    </source>
</evidence>
<proteinExistence type="predicted"/>
<dbReference type="EMBL" id="JANFZH010000038">
    <property type="protein sequence ID" value="MCQ4841121.1"/>
    <property type="molecule type" value="Genomic_DNA"/>
</dbReference>
<accession>A0ABT1S2G7</accession>
<evidence type="ECO:0000313" key="3">
    <source>
        <dbReference type="Proteomes" id="UP001524473"/>
    </source>
</evidence>
<keyword evidence="3" id="KW-1185">Reference proteome</keyword>
<dbReference type="PROSITE" id="PS51257">
    <property type="entry name" value="PROKAR_LIPOPROTEIN"/>
    <property type="match status" value="1"/>
</dbReference>
<comment type="caution">
    <text evidence="2">The sequence shown here is derived from an EMBL/GenBank/DDBJ whole genome shotgun (WGS) entry which is preliminary data.</text>
</comment>
<name>A0ABT1S2G7_9FIRM</name>
<evidence type="ECO:0008006" key="4">
    <source>
        <dbReference type="Google" id="ProtNLM"/>
    </source>
</evidence>
<reference evidence="2 3" key="1">
    <citation type="submission" date="2022-06" db="EMBL/GenBank/DDBJ databases">
        <title>Isolation of gut microbiota from human fecal samples.</title>
        <authorList>
            <person name="Pamer E.G."/>
            <person name="Barat B."/>
            <person name="Waligurski E."/>
            <person name="Medina S."/>
            <person name="Paddock L."/>
            <person name="Mostad J."/>
        </authorList>
    </citation>
    <scope>NUCLEOTIDE SEQUENCE [LARGE SCALE GENOMIC DNA]</scope>
    <source>
        <strain evidence="2 3">DFI.9.73</strain>
    </source>
</reference>
<dbReference type="Proteomes" id="UP001524473">
    <property type="component" value="Unassembled WGS sequence"/>
</dbReference>
<dbReference type="GeneID" id="90531958"/>
<dbReference type="RefSeq" id="WP_147578534.1">
    <property type="nucleotide sequence ID" value="NZ_CABKVV010000013.1"/>
</dbReference>
<feature type="chain" id="PRO_5045759636" description="DUF4358 domain-containing protein" evidence="1">
    <location>
        <begin position="19"/>
        <end position="156"/>
    </location>
</feature>
<feature type="signal peptide" evidence="1">
    <location>
        <begin position="1"/>
        <end position="18"/>
    </location>
</feature>
<gene>
    <name evidence="2" type="ORF">NE695_14495</name>
</gene>
<protein>
    <recommendedName>
        <fullName evidence="4">DUF4358 domain-containing protein</fullName>
    </recommendedName>
</protein>
<sequence length="156" mass="16767">MKKTLLSLLLLFSLLLLTGCGTVGSESESVIEGSLEELLAKVTEGVEPDIMVMETPLTQENFSSYLFIDYVEGSEGLASDAAINAIAHSVVLLRLPEGADAAEIQKEIEENLNPRKWVCVEAESSKVARHGNLILVAMSSKDAVNKAVSNFDALSK</sequence>
<keyword evidence="1" id="KW-0732">Signal</keyword>